<evidence type="ECO:0000313" key="1">
    <source>
        <dbReference type="EMBL" id="KAJ3560208.1"/>
    </source>
</evidence>
<dbReference type="Proteomes" id="UP001213000">
    <property type="component" value="Unassembled WGS sequence"/>
</dbReference>
<proteinExistence type="predicted"/>
<dbReference type="AlphaFoldDB" id="A0AAD5YLP1"/>
<comment type="caution">
    <text evidence="1">The sequence shown here is derived from an EMBL/GenBank/DDBJ whole genome shotgun (WGS) entry which is preliminary data.</text>
</comment>
<gene>
    <name evidence="1" type="ORF">NP233_g10989</name>
</gene>
<reference evidence="1" key="1">
    <citation type="submission" date="2022-07" db="EMBL/GenBank/DDBJ databases">
        <title>Genome Sequence of Leucocoprinus birnbaumii.</title>
        <authorList>
            <person name="Buettner E."/>
        </authorList>
    </citation>
    <scope>NUCLEOTIDE SEQUENCE</scope>
    <source>
        <strain evidence="1">VT141</strain>
    </source>
</reference>
<protein>
    <submittedName>
        <fullName evidence="1">Uncharacterized protein</fullName>
    </submittedName>
</protein>
<dbReference type="EMBL" id="JANIEX010001216">
    <property type="protein sequence ID" value="KAJ3560208.1"/>
    <property type="molecule type" value="Genomic_DNA"/>
</dbReference>
<sequence>MDLPPDLWYKKHHVLPGGFIPGPGKPKNLDSFLFPGLYHISALQQEGLRVFDVGMHQVIQKRILISMACADALGMAQASGYAGHNSAKGCRRTCKFPGHREPGKGTYYPLCKKPGEGYNVKGSDHGNLSLCTWPVEFSQARYNKDIQDLLQTRTVAQYTALCKLNGIVKPTIFSGVQTAFGVPGIFPLDLMHLIGLNFPMLWLDLIWGTIPVQTGDNHNSWTWAVLMDDDVWEAHGAQVATFWKYLSSEYDQPPQNPAEKLSSGYKAAEYLTYIYEFLPILLHNVLPEPYLDNFYWLVRAVQIFCQWLITQKEIEEGCELIITFLEGFEDLYVQRKPTCIHFVCQCLHTLWHLAHETTTLGTSMLLCPVGYGALDWLSRARHTASL</sequence>
<accession>A0AAD5YLP1</accession>
<name>A0AAD5YLP1_9AGAR</name>
<keyword evidence="2" id="KW-1185">Reference proteome</keyword>
<organism evidence="1 2">
    <name type="scientific">Leucocoprinus birnbaumii</name>
    <dbReference type="NCBI Taxonomy" id="56174"/>
    <lineage>
        <taxon>Eukaryota</taxon>
        <taxon>Fungi</taxon>
        <taxon>Dikarya</taxon>
        <taxon>Basidiomycota</taxon>
        <taxon>Agaricomycotina</taxon>
        <taxon>Agaricomycetes</taxon>
        <taxon>Agaricomycetidae</taxon>
        <taxon>Agaricales</taxon>
        <taxon>Agaricineae</taxon>
        <taxon>Agaricaceae</taxon>
        <taxon>Leucocoprinus</taxon>
    </lineage>
</organism>
<evidence type="ECO:0000313" key="2">
    <source>
        <dbReference type="Proteomes" id="UP001213000"/>
    </source>
</evidence>